<dbReference type="AlphaFoldDB" id="A0A9P0H9R1"/>
<gene>
    <name evidence="1" type="ORF">NEZAVI_LOCUS7732</name>
</gene>
<keyword evidence="2" id="KW-1185">Reference proteome</keyword>
<evidence type="ECO:0000313" key="2">
    <source>
        <dbReference type="Proteomes" id="UP001152798"/>
    </source>
</evidence>
<organism evidence="1 2">
    <name type="scientific">Nezara viridula</name>
    <name type="common">Southern green stink bug</name>
    <name type="synonym">Cimex viridulus</name>
    <dbReference type="NCBI Taxonomy" id="85310"/>
    <lineage>
        <taxon>Eukaryota</taxon>
        <taxon>Metazoa</taxon>
        <taxon>Ecdysozoa</taxon>
        <taxon>Arthropoda</taxon>
        <taxon>Hexapoda</taxon>
        <taxon>Insecta</taxon>
        <taxon>Pterygota</taxon>
        <taxon>Neoptera</taxon>
        <taxon>Paraneoptera</taxon>
        <taxon>Hemiptera</taxon>
        <taxon>Heteroptera</taxon>
        <taxon>Panheteroptera</taxon>
        <taxon>Pentatomomorpha</taxon>
        <taxon>Pentatomoidea</taxon>
        <taxon>Pentatomidae</taxon>
        <taxon>Pentatominae</taxon>
        <taxon>Nezara</taxon>
    </lineage>
</organism>
<dbReference type="Proteomes" id="UP001152798">
    <property type="component" value="Chromosome 4"/>
</dbReference>
<protein>
    <submittedName>
        <fullName evidence="1">Uncharacterized protein</fullName>
    </submittedName>
</protein>
<dbReference type="EMBL" id="OV725080">
    <property type="protein sequence ID" value="CAH1397998.1"/>
    <property type="molecule type" value="Genomic_DNA"/>
</dbReference>
<name>A0A9P0H9R1_NEZVI</name>
<sequence length="52" mass="6151">MTKEQLTNVIKELKDMQQVFNQVKQYPKMKADVMLKQIDGDLKLAEENLKKK</sequence>
<proteinExistence type="predicted"/>
<reference evidence="1" key="1">
    <citation type="submission" date="2022-01" db="EMBL/GenBank/DDBJ databases">
        <authorList>
            <person name="King R."/>
        </authorList>
    </citation>
    <scope>NUCLEOTIDE SEQUENCE</scope>
</reference>
<evidence type="ECO:0000313" key="1">
    <source>
        <dbReference type="EMBL" id="CAH1397998.1"/>
    </source>
</evidence>
<accession>A0A9P0H9R1</accession>